<dbReference type="PRINTS" id="PR00237">
    <property type="entry name" value="GPCRRHODOPSN"/>
</dbReference>
<dbReference type="Gene3D" id="1.20.1070.10">
    <property type="entry name" value="Rhodopsin 7-helix transmembrane proteins"/>
    <property type="match status" value="1"/>
</dbReference>
<dbReference type="GO" id="GO:0009755">
    <property type="term" value="P:hormone-mediated signaling pathway"/>
    <property type="evidence" value="ECO:0000318"/>
    <property type="project" value="GO_Central"/>
</dbReference>
<feature type="transmembrane region" description="Helical" evidence="8">
    <location>
        <begin position="176"/>
        <end position="199"/>
    </location>
</feature>
<evidence type="ECO:0000256" key="6">
    <source>
        <dbReference type="ARBA" id="ARBA00023136"/>
    </source>
</evidence>
<dbReference type="OMA" id="TIHELWI"/>
<evidence type="ECO:0000259" key="9">
    <source>
        <dbReference type="PROSITE" id="PS50262"/>
    </source>
</evidence>
<dbReference type="GO" id="GO:0008528">
    <property type="term" value="F:G protein-coupled peptide receptor activity"/>
    <property type="evidence" value="ECO:0000318"/>
    <property type="project" value="GO_Central"/>
</dbReference>
<evidence type="ECO:0000256" key="5">
    <source>
        <dbReference type="ARBA" id="ARBA00022989"/>
    </source>
</evidence>
<dbReference type="FunFam" id="1.20.1070.10:FF:000343">
    <property type="entry name" value="Uncharacterized protein"/>
    <property type="match status" value="1"/>
</dbReference>
<dbReference type="PANTHER" id="PTHR24372:SF77">
    <property type="entry name" value="G-PROTEIN COUPLED RECEPTORS FAMILY 1 PROFILE DOMAIN-CONTAINING PROTEIN"/>
    <property type="match status" value="1"/>
</dbReference>
<dbReference type="SUPFAM" id="SSF81321">
    <property type="entry name" value="Family A G protein-coupled receptor-like"/>
    <property type="match status" value="1"/>
</dbReference>
<dbReference type="Proteomes" id="UP000007110">
    <property type="component" value="Unassembled WGS sequence"/>
</dbReference>
<dbReference type="InterPro" id="IPR000276">
    <property type="entry name" value="GPCR_Rhodpsn"/>
</dbReference>
<sequence length="382" mass="42940">MIFSYITLIHRYVYDQRLCCLLPEQATCVVQEPPHPLFTCRKTFLQNTTIKVFIWILGLSALCGNFFVITLRIRSAPMTTVAKIQSMFITNLAVSDFLMGVYMLLIAVMDIYIGDSYFWEGRADEWRSSVTCQIAGFLSVLSSEASVFLLTLITADRFISIMFPFSRHRLSIASARLALAAIWIVALFLSLIGVLLITIHPDAYGLSDVCVGLPFIRKSTDISTEIDQRSSAQYNTVIYNVASGSTVSTWQYSIVLYLGVNLVSFVIILLSYIVIFIKIRLDQAEVGRKSEAAMEIKMALKMFLIVGTDFCCWMPIIILGVLVQTVGVDVTPDIYAWLVVFVLPINSSLNPYLYTIIHMSSKKPVNEKSKQTIVSMVSRDKD</sequence>
<keyword evidence="11" id="KW-1185">Reference proteome</keyword>
<feature type="transmembrane region" description="Helical" evidence="8">
    <location>
        <begin position="92"/>
        <end position="114"/>
    </location>
</feature>
<accession>A0A7M7N1K5</accession>
<evidence type="ECO:0000313" key="10">
    <source>
        <dbReference type="EnsemblMetazoa" id="XP_030829872"/>
    </source>
</evidence>
<evidence type="ECO:0000256" key="1">
    <source>
        <dbReference type="ARBA" id="ARBA00004370"/>
    </source>
</evidence>
<dbReference type="EnsemblMetazoa" id="XM_030974012">
    <property type="protein sequence ID" value="XP_030829872"/>
    <property type="gene ID" value="LOC764168"/>
</dbReference>
<dbReference type="AlphaFoldDB" id="A0A7M7N1K5"/>
<dbReference type="RefSeq" id="XP_030829872.1">
    <property type="nucleotide sequence ID" value="XM_030974012.1"/>
</dbReference>
<feature type="transmembrane region" description="Helical" evidence="8">
    <location>
        <begin position="254"/>
        <end position="277"/>
    </location>
</feature>
<dbReference type="KEGG" id="spu:764168"/>
<name>A0A7M7N1K5_STRPU</name>
<dbReference type="PROSITE" id="PS50262">
    <property type="entry name" value="G_PROTEIN_RECEP_F1_2"/>
    <property type="match status" value="1"/>
</dbReference>
<evidence type="ECO:0000256" key="7">
    <source>
        <dbReference type="RuleBase" id="RU000688"/>
    </source>
</evidence>
<dbReference type="InterPro" id="IPR017452">
    <property type="entry name" value="GPCR_Rhodpsn_7TM"/>
</dbReference>
<comment type="similarity">
    <text evidence="7">Belongs to the G-protein coupled receptor 1 family.</text>
</comment>
<feature type="transmembrane region" description="Helical" evidence="8">
    <location>
        <begin position="52"/>
        <end position="71"/>
    </location>
</feature>
<keyword evidence="2" id="KW-0433">Leucine-rich repeat</keyword>
<feature type="transmembrane region" description="Helical" evidence="8">
    <location>
        <begin position="334"/>
        <end position="354"/>
    </location>
</feature>
<keyword evidence="6 8" id="KW-0472">Membrane</keyword>
<dbReference type="GO" id="GO:0005886">
    <property type="term" value="C:plasma membrane"/>
    <property type="evidence" value="ECO:0000318"/>
    <property type="project" value="GO_Central"/>
</dbReference>
<evidence type="ECO:0000256" key="8">
    <source>
        <dbReference type="SAM" id="Phobius"/>
    </source>
</evidence>
<dbReference type="GeneID" id="764168"/>
<reference evidence="11" key="1">
    <citation type="submission" date="2015-02" db="EMBL/GenBank/DDBJ databases">
        <title>Genome sequencing for Strongylocentrotus purpuratus.</title>
        <authorList>
            <person name="Murali S."/>
            <person name="Liu Y."/>
            <person name="Vee V."/>
            <person name="English A."/>
            <person name="Wang M."/>
            <person name="Skinner E."/>
            <person name="Han Y."/>
            <person name="Muzny D.M."/>
            <person name="Worley K.C."/>
            <person name="Gibbs R.A."/>
        </authorList>
    </citation>
    <scope>NUCLEOTIDE SEQUENCE</scope>
</reference>
<evidence type="ECO:0000313" key="11">
    <source>
        <dbReference type="Proteomes" id="UP000007110"/>
    </source>
</evidence>
<keyword evidence="7" id="KW-0675">Receptor</keyword>
<dbReference type="Pfam" id="PF00001">
    <property type="entry name" value="7tm_1"/>
    <property type="match status" value="1"/>
</dbReference>
<dbReference type="GO" id="GO:0007189">
    <property type="term" value="P:adenylate cyclase-activating G protein-coupled receptor signaling pathway"/>
    <property type="evidence" value="ECO:0000318"/>
    <property type="project" value="GO_Central"/>
</dbReference>
<keyword evidence="5 8" id="KW-1133">Transmembrane helix</keyword>
<keyword evidence="7" id="KW-0297">G-protein coupled receptor</keyword>
<dbReference type="PROSITE" id="PS00237">
    <property type="entry name" value="G_PROTEIN_RECEP_F1_1"/>
    <property type="match status" value="1"/>
</dbReference>
<dbReference type="InParanoid" id="A0A7M7N1K5"/>
<proteinExistence type="inferred from homology"/>
<feature type="domain" description="G-protein coupled receptors family 1 profile" evidence="9">
    <location>
        <begin position="64"/>
        <end position="354"/>
    </location>
</feature>
<keyword evidence="4" id="KW-0677">Repeat</keyword>
<feature type="transmembrane region" description="Helical" evidence="8">
    <location>
        <begin position="134"/>
        <end position="155"/>
    </location>
</feature>
<organism evidence="10 11">
    <name type="scientific">Strongylocentrotus purpuratus</name>
    <name type="common">Purple sea urchin</name>
    <dbReference type="NCBI Taxonomy" id="7668"/>
    <lineage>
        <taxon>Eukaryota</taxon>
        <taxon>Metazoa</taxon>
        <taxon>Echinodermata</taxon>
        <taxon>Eleutherozoa</taxon>
        <taxon>Echinozoa</taxon>
        <taxon>Echinoidea</taxon>
        <taxon>Euechinoidea</taxon>
        <taxon>Echinacea</taxon>
        <taxon>Camarodonta</taxon>
        <taxon>Echinidea</taxon>
        <taxon>Strongylocentrotidae</taxon>
        <taxon>Strongylocentrotus</taxon>
    </lineage>
</organism>
<dbReference type="OrthoDB" id="6022531at2759"/>
<dbReference type="PANTHER" id="PTHR24372">
    <property type="entry name" value="GLYCOPROTEIN HORMONE RECEPTOR"/>
    <property type="match status" value="1"/>
</dbReference>
<evidence type="ECO:0000256" key="2">
    <source>
        <dbReference type="ARBA" id="ARBA00022614"/>
    </source>
</evidence>
<comment type="subcellular location">
    <subcellularLocation>
        <location evidence="1">Membrane</location>
    </subcellularLocation>
</comment>
<evidence type="ECO:0000256" key="4">
    <source>
        <dbReference type="ARBA" id="ARBA00022737"/>
    </source>
</evidence>
<protein>
    <recommendedName>
        <fullName evidence="9">G-protein coupled receptors family 1 profile domain-containing protein</fullName>
    </recommendedName>
</protein>
<reference evidence="10" key="2">
    <citation type="submission" date="2021-01" db="UniProtKB">
        <authorList>
            <consortium name="EnsemblMetazoa"/>
        </authorList>
    </citation>
    <scope>IDENTIFICATION</scope>
</reference>
<evidence type="ECO:0000256" key="3">
    <source>
        <dbReference type="ARBA" id="ARBA00022692"/>
    </source>
</evidence>
<keyword evidence="7" id="KW-0807">Transducer</keyword>
<feature type="transmembrane region" description="Helical" evidence="8">
    <location>
        <begin position="298"/>
        <end position="322"/>
    </location>
</feature>
<keyword evidence="3 7" id="KW-0812">Transmembrane</keyword>